<comment type="caution">
    <text evidence="1">The sequence shown here is derived from an EMBL/GenBank/DDBJ whole genome shotgun (WGS) entry which is preliminary data.</text>
</comment>
<evidence type="ECO:0000313" key="2">
    <source>
        <dbReference type="Proteomes" id="UP001347796"/>
    </source>
</evidence>
<accession>A0AAN8J0A4</accession>
<sequence length="189" mass="21431">MKYIQKVLEQPQLKYAEFHSVRWLSLASVVSVVYRTSPALVMAMQDEAEIHPVAKGILGEITQYNSIHIVAIIHLLTGVLQFITRLSKIFQTANIDFSKITPTVDSVCESLLDLLECQGTFMSKLDEFMIEEDNKFAYKRPSKESDITEVKKNINENLEGFDGFSNEAINSKVFRGQNLSFSQPERSCS</sequence>
<organism evidence="1 2">
    <name type="scientific">Patella caerulea</name>
    <name type="common">Rayed Mediterranean limpet</name>
    <dbReference type="NCBI Taxonomy" id="87958"/>
    <lineage>
        <taxon>Eukaryota</taxon>
        <taxon>Metazoa</taxon>
        <taxon>Spiralia</taxon>
        <taxon>Lophotrochozoa</taxon>
        <taxon>Mollusca</taxon>
        <taxon>Gastropoda</taxon>
        <taxon>Patellogastropoda</taxon>
        <taxon>Patelloidea</taxon>
        <taxon>Patellidae</taxon>
        <taxon>Patella</taxon>
    </lineage>
</organism>
<dbReference type="Proteomes" id="UP001347796">
    <property type="component" value="Unassembled WGS sequence"/>
</dbReference>
<protein>
    <submittedName>
        <fullName evidence="1">Uncharacterized protein</fullName>
    </submittedName>
</protein>
<proteinExistence type="predicted"/>
<reference evidence="1 2" key="1">
    <citation type="submission" date="2024-01" db="EMBL/GenBank/DDBJ databases">
        <title>The genome of the rayed Mediterranean limpet Patella caerulea (Linnaeus, 1758).</title>
        <authorList>
            <person name="Anh-Thu Weber A."/>
            <person name="Halstead-Nussloch G."/>
        </authorList>
    </citation>
    <scope>NUCLEOTIDE SEQUENCE [LARGE SCALE GENOMIC DNA]</scope>
    <source>
        <strain evidence="1">AATW-2023a</strain>
        <tissue evidence="1">Whole specimen</tissue>
    </source>
</reference>
<dbReference type="EMBL" id="JAZGQO010000015">
    <property type="protein sequence ID" value="KAK6169324.1"/>
    <property type="molecule type" value="Genomic_DNA"/>
</dbReference>
<dbReference type="AlphaFoldDB" id="A0AAN8J0A4"/>
<name>A0AAN8J0A4_PATCE</name>
<keyword evidence="2" id="KW-1185">Reference proteome</keyword>
<evidence type="ECO:0000313" key="1">
    <source>
        <dbReference type="EMBL" id="KAK6169324.1"/>
    </source>
</evidence>
<gene>
    <name evidence="1" type="ORF">SNE40_020400</name>
</gene>